<dbReference type="GO" id="GO:0003676">
    <property type="term" value="F:nucleic acid binding"/>
    <property type="evidence" value="ECO:0007669"/>
    <property type="project" value="InterPro"/>
</dbReference>
<dbReference type="PANTHER" id="PTHR18895">
    <property type="entry name" value="HEMK METHYLTRANSFERASE"/>
    <property type="match status" value="1"/>
</dbReference>
<dbReference type="PROSITE" id="PS00092">
    <property type="entry name" value="N6_MTASE"/>
    <property type="match status" value="1"/>
</dbReference>
<dbReference type="PANTHER" id="PTHR18895:SF74">
    <property type="entry name" value="MTRF1L RELEASE FACTOR GLUTAMINE METHYLTRANSFERASE"/>
    <property type="match status" value="1"/>
</dbReference>
<dbReference type="EMBL" id="FTOQ01000006">
    <property type="protein sequence ID" value="SIS91910.1"/>
    <property type="molecule type" value="Genomic_DNA"/>
</dbReference>
<dbReference type="InterPro" id="IPR002052">
    <property type="entry name" value="DNA_methylase_N6_adenine_CS"/>
</dbReference>
<feature type="binding site" evidence="5">
    <location>
        <begin position="117"/>
        <end position="121"/>
    </location>
    <ligand>
        <name>S-adenosyl-L-methionine</name>
        <dbReference type="ChEBI" id="CHEBI:59789"/>
    </ligand>
</feature>
<dbReference type="STRING" id="633194.SAMN05421759_106120"/>
<accession>A0A1N7N0M2</accession>
<evidence type="ECO:0000313" key="8">
    <source>
        <dbReference type="EMBL" id="SIS91910.1"/>
    </source>
</evidence>
<dbReference type="Gene3D" id="1.10.8.10">
    <property type="entry name" value="DNA helicase RuvA subunit, C-terminal domain"/>
    <property type="match status" value="1"/>
</dbReference>
<gene>
    <name evidence="5" type="primary">prmC</name>
    <name evidence="8" type="ORF">SAMN05421759_106120</name>
</gene>
<dbReference type="GO" id="GO:0102559">
    <property type="term" value="F:peptide chain release factor N(5)-glutamine methyltransferase activity"/>
    <property type="evidence" value="ECO:0007669"/>
    <property type="project" value="UniProtKB-EC"/>
</dbReference>
<sequence>MTTGSAILATATRRLAAAGIPDPGRDARRLLAHVLKVPPGRLTLFLPEPVAPDLTVIYNVMVERRAERVPVSHLTGRRMFYGREFLVTKDVLDPRPETETLIEAALAGPVTRFLDLGTGSGAIALTLAAELPEATGVATDLSRAALEVAFWNRNTFGLTDRVALLEGAWFAPLAQGQRFDLIVSNPPYIAASEMDGLDRDVAEYEPRMALTDEADGLSAYRAIAKGAGAHLARGGRVLVEIGAAQGAAVSELFAAAGFAEVRVLPDLDGRDRVVAAADPAP</sequence>
<feature type="binding site" evidence="5">
    <location>
        <position position="140"/>
    </location>
    <ligand>
        <name>S-adenosyl-L-methionine</name>
        <dbReference type="ChEBI" id="CHEBI:59789"/>
    </ligand>
</feature>
<dbReference type="GO" id="GO:0032259">
    <property type="term" value="P:methylation"/>
    <property type="evidence" value="ECO:0007669"/>
    <property type="project" value="UniProtKB-KW"/>
</dbReference>
<feature type="binding site" evidence="5">
    <location>
        <position position="169"/>
    </location>
    <ligand>
        <name>S-adenosyl-L-methionine</name>
        <dbReference type="ChEBI" id="CHEBI:59789"/>
    </ligand>
</feature>
<keyword evidence="9" id="KW-1185">Reference proteome</keyword>
<dbReference type="InterPro" id="IPR050320">
    <property type="entry name" value="N5-glutamine_MTase"/>
</dbReference>
<keyword evidence="1 5" id="KW-0489">Methyltransferase</keyword>
<dbReference type="CDD" id="cd02440">
    <property type="entry name" value="AdoMet_MTases"/>
    <property type="match status" value="1"/>
</dbReference>
<protein>
    <recommendedName>
        <fullName evidence="5">Release factor glutamine methyltransferase</fullName>
        <shortName evidence="5">RF MTase</shortName>
        <ecNumber evidence="5">2.1.1.297</ecNumber>
    </recommendedName>
    <alternativeName>
        <fullName evidence="5">N5-glutamine methyltransferase PrmC</fullName>
    </alternativeName>
    <alternativeName>
        <fullName evidence="5">Protein-(glutamine-N5) MTase PrmC</fullName>
    </alternativeName>
    <alternativeName>
        <fullName evidence="5">Protein-glutamine N-methyltransferase PrmC</fullName>
    </alternativeName>
</protein>
<dbReference type="InterPro" id="IPR029063">
    <property type="entry name" value="SAM-dependent_MTases_sf"/>
</dbReference>
<dbReference type="AlphaFoldDB" id="A0A1N7N0M2"/>
<dbReference type="NCBIfam" id="TIGR03534">
    <property type="entry name" value="RF_mod_PrmC"/>
    <property type="match status" value="1"/>
</dbReference>
<dbReference type="Pfam" id="PF17827">
    <property type="entry name" value="PrmC_N"/>
    <property type="match status" value="1"/>
</dbReference>
<dbReference type="EC" id="2.1.1.297" evidence="5"/>
<keyword evidence="2 5" id="KW-0808">Transferase</keyword>
<feature type="binding site" evidence="5">
    <location>
        <position position="185"/>
    </location>
    <ligand>
        <name>S-adenosyl-L-methionine</name>
        <dbReference type="ChEBI" id="CHEBI:59789"/>
    </ligand>
</feature>
<reference evidence="9" key="1">
    <citation type="submission" date="2017-01" db="EMBL/GenBank/DDBJ databases">
        <authorList>
            <person name="Varghese N."/>
            <person name="Submissions S."/>
        </authorList>
    </citation>
    <scope>NUCLEOTIDE SEQUENCE [LARGE SCALE GENOMIC DNA]</scope>
    <source>
        <strain evidence="9">DSM 29430</strain>
    </source>
</reference>
<dbReference type="InterPro" id="IPR019874">
    <property type="entry name" value="RF_methyltr_PrmC"/>
</dbReference>
<comment type="function">
    <text evidence="5">Methylates the class 1 translation termination release factors RF1/PrfA and RF2/PrfB on the glutamine residue of the universally conserved GGQ motif.</text>
</comment>
<dbReference type="RefSeq" id="WP_076448274.1">
    <property type="nucleotide sequence ID" value="NZ_FTOQ01000006.1"/>
</dbReference>
<dbReference type="Gene3D" id="3.40.50.150">
    <property type="entry name" value="Vaccinia Virus protein VP39"/>
    <property type="match status" value="1"/>
</dbReference>
<dbReference type="InterPro" id="IPR004556">
    <property type="entry name" value="HemK-like"/>
</dbReference>
<dbReference type="HAMAP" id="MF_02126">
    <property type="entry name" value="RF_methyltr_PrmC"/>
    <property type="match status" value="1"/>
</dbReference>
<dbReference type="OrthoDB" id="9800643at2"/>
<keyword evidence="3 5" id="KW-0949">S-adenosyl-L-methionine</keyword>
<evidence type="ECO:0000256" key="4">
    <source>
        <dbReference type="ARBA" id="ARBA00048391"/>
    </source>
</evidence>
<evidence type="ECO:0000256" key="5">
    <source>
        <dbReference type="HAMAP-Rule" id="MF_02126"/>
    </source>
</evidence>
<evidence type="ECO:0000256" key="2">
    <source>
        <dbReference type="ARBA" id="ARBA00022679"/>
    </source>
</evidence>
<dbReference type="SUPFAM" id="SSF53335">
    <property type="entry name" value="S-adenosyl-L-methionine-dependent methyltransferases"/>
    <property type="match status" value="1"/>
</dbReference>
<feature type="binding site" evidence="5">
    <location>
        <begin position="185"/>
        <end position="188"/>
    </location>
    <ligand>
        <name>substrate</name>
    </ligand>
</feature>
<evidence type="ECO:0000313" key="9">
    <source>
        <dbReference type="Proteomes" id="UP000186684"/>
    </source>
</evidence>
<dbReference type="InterPro" id="IPR040758">
    <property type="entry name" value="PrmC_N"/>
</dbReference>
<dbReference type="Pfam" id="PF05175">
    <property type="entry name" value="MTS"/>
    <property type="match status" value="1"/>
</dbReference>
<name>A0A1N7N0M2_9RHOB</name>
<dbReference type="NCBIfam" id="TIGR00536">
    <property type="entry name" value="hemK_fam"/>
    <property type="match status" value="1"/>
</dbReference>
<dbReference type="Proteomes" id="UP000186684">
    <property type="component" value="Unassembled WGS sequence"/>
</dbReference>
<comment type="similarity">
    <text evidence="5">Belongs to the protein N5-glutamine methyltransferase family. PrmC subfamily.</text>
</comment>
<feature type="domain" description="Methyltransferase small" evidence="6">
    <location>
        <begin position="100"/>
        <end position="193"/>
    </location>
</feature>
<organism evidence="8 9">
    <name type="scientific">Roseivivax lentus</name>
    <dbReference type="NCBI Taxonomy" id="633194"/>
    <lineage>
        <taxon>Bacteria</taxon>
        <taxon>Pseudomonadati</taxon>
        <taxon>Pseudomonadota</taxon>
        <taxon>Alphaproteobacteria</taxon>
        <taxon>Rhodobacterales</taxon>
        <taxon>Roseobacteraceae</taxon>
        <taxon>Roseivivax</taxon>
    </lineage>
</organism>
<proteinExistence type="inferred from homology"/>
<comment type="catalytic activity">
    <reaction evidence="4 5">
        <text>L-glutaminyl-[peptide chain release factor] + S-adenosyl-L-methionine = N(5)-methyl-L-glutaminyl-[peptide chain release factor] + S-adenosyl-L-homocysteine + H(+)</text>
        <dbReference type="Rhea" id="RHEA:42896"/>
        <dbReference type="Rhea" id="RHEA-COMP:10271"/>
        <dbReference type="Rhea" id="RHEA-COMP:10272"/>
        <dbReference type="ChEBI" id="CHEBI:15378"/>
        <dbReference type="ChEBI" id="CHEBI:30011"/>
        <dbReference type="ChEBI" id="CHEBI:57856"/>
        <dbReference type="ChEBI" id="CHEBI:59789"/>
        <dbReference type="ChEBI" id="CHEBI:61891"/>
        <dbReference type="EC" id="2.1.1.297"/>
    </reaction>
</comment>
<evidence type="ECO:0000256" key="3">
    <source>
        <dbReference type="ARBA" id="ARBA00022691"/>
    </source>
</evidence>
<feature type="domain" description="Release factor glutamine methyltransferase N-terminal" evidence="7">
    <location>
        <begin position="7"/>
        <end position="76"/>
    </location>
</feature>
<evidence type="ECO:0000259" key="7">
    <source>
        <dbReference type="Pfam" id="PF17827"/>
    </source>
</evidence>
<evidence type="ECO:0000259" key="6">
    <source>
        <dbReference type="Pfam" id="PF05175"/>
    </source>
</evidence>
<evidence type="ECO:0000256" key="1">
    <source>
        <dbReference type="ARBA" id="ARBA00022603"/>
    </source>
</evidence>
<dbReference type="InterPro" id="IPR007848">
    <property type="entry name" value="Small_mtfrase_dom"/>
</dbReference>